<dbReference type="PANTHER" id="PTHR47052:SF3">
    <property type="entry name" value="INGRESSION PROTEIN 1"/>
    <property type="match status" value="1"/>
</dbReference>
<organism evidence="2 3">
    <name type="scientific">Micractinium conductrix</name>
    <dbReference type="NCBI Taxonomy" id="554055"/>
    <lineage>
        <taxon>Eukaryota</taxon>
        <taxon>Viridiplantae</taxon>
        <taxon>Chlorophyta</taxon>
        <taxon>core chlorophytes</taxon>
        <taxon>Trebouxiophyceae</taxon>
        <taxon>Chlorellales</taxon>
        <taxon>Chlorellaceae</taxon>
        <taxon>Chlorella clade</taxon>
        <taxon>Micractinium</taxon>
    </lineage>
</organism>
<gene>
    <name evidence="2" type="ORF">C2E20_4580</name>
</gene>
<dbReference type="Proteomes" id="UP000239649">
    <property type="component" value="Unassembled WGS sequence"/>
</dbReference>
<dbReference type="GO" id="GO:0016301">
    <property type="term" value="F:kinase activity"/>
    <property type="evidence" value="ECO:0007669"/>
    <property type="project" value="UniProtKB-KW"/>
</dbReference>
<protein>
    <submittedName>
        <fullName evidence="2">Calcium-dependent kinase 1</fullName>
    </submittedName>
</protein>
<evidence type="ECO:0000313" key="3">
    <source>
        <dbReference type="Proteomes" id="UP000239649"/>
    </source>
</evidence>
<dbReference type="SMART" id="SM00239">
    <property type="entry name" value="C2"/>
    <property type="match status" value="1"/>
</dbReference>
<dbReference type="OrthoDB" id="513632at2759"/>
<dbReference type="EMBL" id="LHPF02000011">
    <property type="protein sequence ID" value="PSC72167.1"/>
    <property type="molecule type" value="Genomic_DNA"/>
</dbReference>
<accession>A0A2P6VDL3</accession>
<dbReference type="SUPFAM" id="SSF49562">
    <property type="entry name" value="C2 domain (Calcium/lipid-binding domain, CaLB)"/>
    <property type="match status" value="1"/>
</dbReference>
<keyword evidence="2" id="KW-0418">Kinase</keyword>
<dbReference type="CDD" id="cd00030">
    <property type="entry name" value="C2"/>
    <property type="match status" value="1"/>
</dbReference>
<comment type="caution">
    <text evidence="2">The sequence shown here is derived from an EMBL/GenBank/DDBJ whole genome shotgun (WGS) entry which is preliminary data.</text>
</comment>
<keyword evidence="3" id="KW-1185">Reference proteome</keyword>
<dbReference type="PROSITE" id="PS50004">
    <property type="entry name" value="C2"/>
    <property type="match status" value="1"/>
</dbReference>
<keyword evidence="2" id="KW-0808">Transferase</keyword>
<dbReference type="Pfam" id="PF00168">
    <property type="entry name" value="C2"/>
    <property type="match status" value="1"/>
</dbReference>
<dbReference type="AlphaFoldDB" id="A0A2P6VDL3"/>
<dbReference type="InterPro" id="IPR035892">
    <property type="entry name" value="C2_domain_sf"/>
</dbReference>
<evidence type="ECO:0000259" key="1">
    <source>
        <dbReference type="PROSITE" id="PS50004"/>
    </source>
</evidence>
<dbReference type="Gene3D" id="2.60.40.150">
    <property type="entry name" value="C2 domain"/>
    <property type="match status" value="1"/>
</dbReference>
<sequence length="142" mass="15972">MATISLGSTTATSPAVGARKYARLTLTVKSAHNLRDEAWLGKSDPYCVVRLACAEIQTHHVKRAGEQCSWNEFFAFQDVSPDDVLEFRVYDRNRILKDAHMDEGSLSLRQVFEEGSMEARVPLITRTGVEEAGELWVSLRKE</sequence>
<dbReference type="InterPro" id="IPR052981">
    <property type="entry name" value="Ingression_C2_domain"/>
</dbReference>
<evidence type="ECO:0000313" key="2">
    <source>
        <dbReference type="EMBL" id="PSC72167.1"/>
    </source>
</evidence>
<proteinExistence type="predicted"/>
<feature type="domain" description="C2" evidence="1">
    <location>
        <begin position="5"/>
        <end position="121"/>
    </location>
</feature>
<name>A0A2P6VDL3_9CHLO</name>
<dbReference type="InterPro" id="IPR000008">
    <property type="entry name" value="C2_dom"/>
</dbReference>
<dbReference type="PANTHER" id="PTHR47052">
    <property type="entry name" value="CONSERVED SERINE PROLINE-RICH PROTEIN (AFU_ORTHOLOGUE AFUA_2G01790)"/>
    <property type="match status" value="1"/>
</dbReference>
<reference evidence="2 3" key="1">
    <citation type="journal article" date="2018" name="Plant J.">
        <title>Genome sequences of Chlorella sorokiniana UTEX 1602 and Micractinium conductrix SAG 241.80: implications to maltose excretion by a green alga.</title>
        <authorList>
            <person name="Arriola M.B."/>
            <person name="Velmurugan N."/>
            <person name="Zhang Y."/>
            <person name="Plunkett M.H."/>
            <person name="Hondzo H."/>
            <person name="Barney B.M."/>
        </authorList>
    </citation>
    <scope>NUCLEOTIDE SEQUENCE [LARGE SCALE GENOMIC DNA]</scope>
    <source>
        <strain evidence="2 3">SAG 241.80</strain>
    </source>
</reference>